<reference evidence="2 3" key="2">
    <citation type="journal article" date="2014" name="J. Gen. Appl. Microbiol.">
        <title>The early diverging ascomycetous budding yeast Saitoella complicata has three histone deacetylases belonging to the Clr6, Hos2, and Rpd3 lineages.</title>
        <authorList>
            <person name="Nishida H."/>
            <person name="Matsumoto T."/>
            <person name="Kondo S."/>
            <person name="Hamamoto M."/>
            <person name="Yoshikawa H."/>
        </authorList>
    </citation>
    <scope>NUCLEOTIDE SEQUENCE [LARGE SCALE GENOMIC DNA]</scope>
    <source>
        <strain evidence="2 3">NRRL Y-17804</strain>
    </source>
</reference>
<proteinExistence type="predicted"/>
<feature type="region of interest" description="Disordered" evidence="1">
    <location>
        <begin position="1"/>
        <end position="49"/>
    </location>
</feature>
<reference evidence="2 3" key="3">
    <citation type="journal article" date="2015" name="Genome Announc.">
        <title>Draft Genome Sequence of the Archiascomycetous Yeast Saitoella complicata.</title>
        <authorList>
            <person name="Yamauchi K."/>
            <person name="Kondo S."/>
            <person name="Hamamoto M."/>
            <person name="Takahashi Y."/>
            <person name="Ogura Y."/>
            <person name="Hayashi T."/>
            <person name="Nishida H."/>
        </authorList>
    </citation>
    <scope>NUCLEOTIDE SEQUENCE [LARGE SCALE GENOMIC DNA]</scope>
    <source>
        <strain evidence="2 3">NRRL Y-17804</strain>
    </source>
</reference>
<evidence type="ECO:0000313" key="2">
    <source>
        <dbReference type="EMBL" id="GAO51288.1"/>
    </source>
</evidence>
<comment type="caution">
    <text evidence="2">The sequence shown here is derived from an EMBL/GenBank/DDBJ whole genome shotgun (WGS) entry which is preliminary data.</text>
</comment>
<protein>
    <submittedName>
        <fullName evidence="2">Uncharacterized protein</fullName>
    </submittedName>
</protein>
<dbReference type="AlphaFoldDB" id="A0A0E9NNA0"/>
<keyword evidence="3" id="KW-1185">Reference proteome</keyword>
<feature type="compositionally biased region" description="Polar residues" evidence="1">
    <location>
        <begin position="12"/>
        <end position="33"/>
    </location>
</feature>
<accession>A0A0E9NNA0</accession>
<dbReference type="Proteomes" id="UP000033140">
    <property type="component" value="Unassembled WGS sequence"/>
</dbReference>
<evidence type="ECO:0000313" key="3">
    <source>
        <dbReference type="Proteomes" id="UP000033140"/>
    </source>
</evidence>
<sequence length="112" mass="12249">MKRHRDEEYLSSPPSSSFVQQASQLSQDTPSRNESGRTLKRVPRNTASEQQQVYSNTLNMLFSAQRAVAQSQSGQSVEVNAEHCADCGQAVTPEQEGGTLCVKCEKLVCSNA</sequence>
<gene>
    <name evidence="2" type="ORF">G7K_5393-t1</name>
</gene>
<evidence type="ECO:0000256" key="1">
    <source>
        <dbReference type="SAM" id="MobiDB-lite"/>
    </source>
</evidence>
<dbReference type="EMBL" id="BACD03000044">
    <property type="protein sequence ID" value="GAO51288.1"/>
    <property type="molecule type" value="Genomic_DNA"/>
</dbReference>
<name>A0A0E9NNA0_SAICN</name>
<reference evidence="2 3" key="1">
    <citation type="journal article" date="2011" name="J. Gen. Appl. Microbiol.">
        <title>Draft genome sequencing of the enigmatic yeast Saitoella complicata.</title>
        <authorList>
            <person name="Nishida H."/>
            <person name="Hamamoto M."/>
            <person name="Sugiyama J."/>
        </authorList>
    </citation>
    <scope>NUCLEOTIDE SEQUENCE [LARGE SCALE GENOMIC DNA]</scope>
    <source>
        <strain evidence="2 3">NRRL Y-17804</strain>
    </source>
</reference>
<organism evidence="2 3">
    <name type="scientific">Saitoella complicata (strain BCRC 22490 / CBS 7301 / JCM 7358 / NBRC 10748 / NRRL Y-17804)</name>
    <dbReference type="NCBI Taxonomy" id="698492"/>
    <lineage>
        <taxon>Eukaryota</taxon>
        <taxon>Fungi</taxon>
        <taxon>Dikarya</taxon>
        <taxon>Ascomycota</taxon>
        <taxon>Taphrinomycotina</taxon>
        <taxon>Taphrinomycotina incertae sedis</taxon>
        <taxon>Saitoella</taxon>
    </lineage>
</organism>